<evidence type="ECO:0000313" key="8">
    <source>
        <dbReference type="EMBL" id="MBR7834979.1"/>
    </source>
</evidence>
<keyword evidence="4 6" id="KW-1133">Transmembrane helix</keyword>
<evidence type="ECO:0000256" key="4">
    <source>
        <dbReference type="ARBA" id="ARBA00022989"/>
    </source>
</evidence>
<dbReference type="PANTHER" id="PTHR42718:SF9">
    <property type="entry name" value="MAJOR FACILITATOR SUPERFAMILY MULTIDRUG TRANSPORTER MFSC"/>
    <property type="match status" value="1"/>
</dbReference>
<feature type="transmembrane region" description="Helical" evidence="6">
    <location>
        <begin position="228"/>
        <end position="250"/>
    </location>
</feature>
<keyword evidence="2" id="KW-0813">Transport</keyword>
<organism evidence="8 9">
    <name type="scientific">Actinospica durhamensis</name>
    <dbReference type="NCBI Taxonomy" id="1508375"/>
    <lineage>
        <taxon>Bacteria</taxon>
        <taxon>Bacillati</taxon>
        <taxon>Actinomycetota</taxon>
        <taxon>Actinomycetes</taxon>
        <taxon>Catenulisporales</taxon>
        <taxon>Actinospicaceae</taxon>
        <taxon>Actinospica</taxon>
    </lineage>
</organism>
<dbReference type="Gene3D" id="1.20.1250.20">
    <property type="entry name" value="MFS general substrate transporter like domains"/>
    <property type="match status" value="1"/>
</dbReference>
<comment type="subcellular location">
    <subcellularLocation>
        <location evidence="1">Cell membrane</location>
        <topology evidence="1">Multi-pass membrane protein</topology>
    </subcellularLocation>
</comment>
<dbReference type="EMBL" id="JAGSOG010000078">
    <property type="protein sequence ID" value="MBR7834979.1"/>
    <property type="molecule type" value="Genomic_DNA"/>
</dbReference>
<keyword evidence="5 6" id="KW-0472">Membrane</keyword>
<keyword evidence="9" id="KW-1185">Reference proteome</keyword>
<feature type="transmembrane region" description="Helical" evidence="6">
    <location>
        <begin position="43"/>
        <end position="64"/>
    </location>
</feature>
<dbReference type="AlphaFoldDB" id="A0A941EW21"/>
<feature type="transmembrane region" description="Helical" evidence="6">
    <location>
        <begin position="108"/>
        <end position="127"/>
    </location>
</feature>
<evidence type="ECO:0000313" key="9">
    <source>
        <dbReference type="Proteomes" id="UP000675781"/>
    </source>
</evidence>
<evidence type="ECO:0000259" key="7">
    <source>
        <dbReference type="PROSITE" id="PS50850"/>
    </source>
</evidence>
<gene>
    <name evidence="8" type="ORF">KDL01_17020</name>
</gene>
<feature type="transmembrane region" description="Helical" evidence="6">
    <location>
        <begin position="256"/>
        <end position="279"/>
    </location>
</feature>
<dbReference type="InterPro" id="IPR036259">
    <property type="entry name" value="MFS_trans_sf"/>
</dbReference>
<sequence length="480" mass="48836">MTTISLPQAAPEPGPAATGAAADVAGAGARIEIAADPKARSRFFGITLGLLLVNFDATVLNVALPRIGTDLHSSPAALPWTADSYTVVVSGLLLAAGALSDRFGSRRVFRVALIAFALFSVLCALAPNSATLILGRALLGVSAAGLMPASLTLLRVLYPDPARRVRAVGSWAAVTTLGLAAGPALGGLLLAGGSTASWRLIFLVNPPFALLGFRLIRGIGEPARGPRTRVDGVGLLLTVLGLGTLTFGLIDAGESGWLAPAALAAFGVSVLSFAALAFVERRAESPALPPALLSLARVRTAIWCALATNFLWYGLWFALAIWLESVRGLSALETGLFFLPATLPMSVVPPLTTRAIGRFGARRMLLSGFATYLVGALLLVGLGAHAPLWGYALAALVFSLAATQVVPSVTAELSVAAPARYAATGQGALYAARQAGSALGVAVVSAVGVTDLPATASVTLVGAALPLAVIAFGGRVGAER</sequence>
<evidence type="ECO:0000256" key="6">
    <source>
        <dbReference type="SAM" id="Phobius"/>
    </source>
</evidence>
<dbReference type="InterPro" id="IPR011701">
    <property type="entry name" value="MFS"/>
</dbReference>
<dbReference type="PROSITE" id="PS50850">
    <property type="entry name" value="MFS"/>
    <property type="match status" value="1"/>
</dbReference>
<reference evidence="8" key="1">
    <citation type="submission" date="2021-04" db="EMBL/GenBank/DDBJ databases">
        <title>Genome based classification of Actinospica acidithermotolerans sp. nov., an actinobacterium isolated from an Indonesian hot spring.</title>
        <authorList>
            <person name="Kusuma A.B."/>
            <person name="Putra K.E."/>
            <person name="Nafisah S."/>
            <person name="Loh J."/>
            <person name="Nouioui I."/>
            <person name="Goodfellow M."/>
        </authorList>
    </citation>
    <scope>NUCLEOTIDE SEQUENCE</scope>
    <source>
        <strain evidence="8">CSCA 57</strain>
    </source>
</reference>
<dbReference type="CDD" id="cd17321">
    <property type="entry name" value="MFS_MMR_MDR_like"/>
    <property type="match status" value="1"/>
</dbReference>
<name>A0A941EW21_9ACTN</name>
<dbReference type="InterPro" id="IPR020846">
    <property type="entry name" value="MFS_dom"/>
</dbReference>
<feature type="transmembrane region" description="Helical" evidence="6">
    <location>
        <begin position="170"/>
        <end position="190"/>
    </location>
</feature>
<dbReference type="PANTHER" id="PTHR42718">
    <property type="entry name" value="MAJOR FACILITATOR SUPERFAMILY MULTIDRUG TRANSPORTER MFSC"/>
    <property type="match status" value="1"/>
</dbReference>
<dbReference type="Gene3D" id="1.20.1720.10">
    <property type="entry name" value="Multidrug resistance protein D"/>
    <property type="match status" value="1"/>
</dbReference>
<dbReference type="Pfam" id="PF07690">
    <property type="entry name" value="MFS_1"/>
    <property type="match status" value="1"/>
</dbReference>
<proteinExistence type="predicted"/>
<feature type="transmembrane region" description="Helical" evidence="6">
    <location>
        <begin position="454"/>
        <end position="474"/>
    </location>
</feature>
<dbReference type="GO" id="GO:0005886">
    <property type="term" value="C:plasma membrane"/>
    <property type="evidence" value="ECO:0007669"/>
    <property type="project" value="UniProtKB-SubCell"/>
</dbReference>
<feature type="transmembrane region" description="Helical" evidence="6">
    <location>
        <begin position="133"/>
        <end position="158"/>
    </location>
</feature>
<evidence type="ECO:0000256" key="2">
    <source>
        <dbReference type="ARBA" id="ARBA00022448"/>
    </source>
</evidence>
<feature type="domain" description="Major facilitator superfamily (MFS) profile" evidence="7">
    <location>
        <begin position="42"/>
        <end position="480"/>
    </location>
</feature>
<feature type="transmembrane region" description="Helical" evidence="6">
    <location>
        <begin position="335"/>
        <end position="352"/>
    </location>
</feature>
<feature type="transmembrane region" description="Helical" evidence="6">
    <location>
        <begin position="76"/>
        <end position="96"/>
    </location>
</feature>
<feature type="transmembrane region" description="Helical" evidence="6">
    <location>
        <begin position="364"/>
        <end position="382"/>
    </location>
</feature>
<feature type="transmembrane region" description="Helical" evidence="6">
    <location>
        <begin position="196"/>
        <end position="216"/>
    </location>
</feature>
<dbReference type="SUPFAM" id="SSF103473">
    <property type="entry name" value="MFS general substrate transporter"/>
    <property type="match status" value="1"/>
</dbReference>
<evidence type="ECO:0000256" key="1">
    <source>
        <dbReference type="ARBA" id="ARBA00004651"/>
    </source>
</evidence>
<dbReference type="GO" id="GO:0022857">
    <property type="term" value="F:transmembrane transporter activity"/>
    <property type="evidence" value="ECO:0007669"/>
    <property type="project" value="InterPro"/>
</dbReference>
<evidence type="ECO:0000256" key="3">
    <source>
        <dbReference type="ARBA" id="ARBA00022692"/>
    </source>
</evidence>
<keyword evidence="3 6" id="KW-0812">Transmembrane</keyword>
<feature type="transmembrane region" description="Helical" evidence="6">
    <location>
        <begin position="300"/>
        <end position="323"/>
    </location>
</feature>
<dbReference type="RefSeq" id="WP_212529494.1">
    <property type="nucleotide sequence ID" value="NZ_JAGSOG010000078.1"/>
</dbReference>
<dbReference type="Proteomes" id="UP000675781">
    <property type="component" value="Unassembled WGS sequence"/>
</dbReference>
<accession>A0A941EW21</accession>
<protein>
    <submittedName>
        <fullName evidence="8">MFS transporter</fullName>
    </submittedName>
</protein>
<comment type="caution">
    <text evidence="8">The sequence shown here is derived from an EMBL/GenBank/DDBJ whole genome shotgun (WGS) entry which is preliminary data.</text>
</comment>
<evidence type="ECO:0000256" key="5">
    <source>
        <dbReference type="ARBA" id="ARBA00023136"/>
    </source>
</evidence>